<dbReference type="SUPFAM" id="SSF52172">
    <property type="entry name" value="CheY-like"/>
    <property type="match status" value="1"/>
</dbReference>
<dbReference type="InterPro" id="IPR036097">
    <property type="entry name" value="HisK_dim/P_sf"/>
</dbReference>
<evidence type="ECO:0000256" key="6">
    <source>
        <dbReference type="ARBA" id="ARBA00023012"/>
    </source>
</evidence>
<dbReference type="SUPFAM" id="SSF55874">
    <property type="entry name" value="ATPase domain of HSP90 chaperone/DNA topoisomerase II/histidine kinase"/>
    <property type="match status" value="1"/>
</dbReference>
<dbReference type="InterPro" id="IPR036890">
    <property type="entry name" value="HATPase_C_sf"/>
</dbReference>
<dbReference type="SUPFAM" id="SSF47384">
    <property type="entry name" value="Homodimeric domain of signal transducing histidine kinase"/>
    <property type="match status" value="1"/>
</dbReference>
<dbReference type="SMART" id="SM00388">
    <property type="entry name" value="HisKA"/>
    <property type="match status" value="1"/>
</dbReference>
<protein>
    <recommendedName>
        <fullName evidence="2">histidine kinase</fullName>
        <ecNumber evidence="2">2.7.13.3</ecNumber>
    </recommendedName>
</protein>
<keyword evidence="4" id="KW-0808">Transferase</keyword>
<evidence type="ECO:0000259" key="11">
    <source>
        <dbReference type="PROSITE" id="PS50110"/>
    </source>
</evidence>
<evidence type="ECO:0000256" key="7">
    <source>
        <dbReference type="PROSITE-ProRule" id="PRU00169"/>
    </source>
</evidence>
<dbReference type="InterPro" id="IPR003661">
    <property type="entry name" value="HisK_dim/P_dom"/>
</dbReference>
<dbReference type="InterPro" id="IPR005467">
    <property type="entry name" value="His_kinase_dom"/>
</dbReference>
<sequence length="720" mass="80064">MPFTPCTLLAHHGSRTNLDDLRSQLTQRLTLALIVVATVATWSVLPVDPIPMDQLLTYAGLAMLGLSVQVLVPTRPLQAARLLLAGTTAALLVVIWFFPAPWLPFWGLLLVFSASLLMPGSEMSVGGVIALYIFWLMQVSDRVYPLAGLLVMLALAVVLGQLAMHTLYIALHWAWNSQQEAQRLLQQVRTRQAELSQTLRSFEIANHNLRRTERALSEARKQAEEARRLKEQFAANISHELRTPLNLILGFSELMHLSPDVYGTFPWPATLRRDIYQIYRSSLHLLDMIDDILALSRFEMTGFTLRRERTSLYTLLQDAVEIARNLFKDSPATLSLEIASHLPELEIDQTRIRQVVLNLLNNALRFTARGDVRLKAVCLDDEVQISVIDSGPGIAPEALPHIFEEFFQADLSLRRSHQGAGLGLAICKRFVESHDGRIWVESEPGKGATFSFTLPIPERHIALSRLQRHAPVELPWPAARASVLVLDKDRTVASSIQSQLPEYRIVQVQEQAALDRLIAAQQPVALIHNVSPGEDVTVWDSHSPLPVLRCTLPSQTWLAKELAVQDCLVKPVTQRQLLDKLASFGKIRRVLIVDDDRGFVQLVARILAAAGLALQLDYAYDGCEALEQMRTKRPDVVLLDLVMPEVDGFQVLAAMRADPALASIPVILLTATSYQGQGNQGSSTLVVQWPLGNHSIELLQAMAAIVRLLENHALSDGKGE</sequence>
<evidence type="ECO:0000256" key="9">
    <source>
        <dbReference type="SAM" id="Phobius"/>
    </source>
</evidence>
<evidence type="ECO:0000256" key="5">
    <source>
        <dbReference type="ARBA" id="ARBA00022777"/>
    </source>
</evidence>
<gene>
    <name evidence="12" type="ORF">FKZ61_23155</name>
</gene>
<dbReference type="Gene3D" id="1.10.287.130">
    <property type="match status" value="1"/>
</dbReference>
<keyword evidence="9" id="KW-1133">Transmembrane helix</keyword>
<dbReference type="RefSeq" id="WP_141612557.1">
    <property type="nucleotide sequence ID" value="NZ_VIGC02000056.1"/>
</dbReference>
<dbReference type="EC" id="2.7.13.3" evidence="2"/>
<dbReference type="SMART" id="SM00448">
    <property type="entry name" value="REC"/>
    <property type="match status" value="1"/>
</dbReference>
<keyword evidence="3 7" id="KW-0597">Phosphoprotein</keyword>
<reference evidence="12 13" key="1">
    <citation type="submission" date="2019-06" db="EMBL/GenBank/DDBJ databases">
        <title>Genome sequence of Litorilinea aerophila BAA-2444.</title>
        <authorList>
            <person name="Maclea K.S."/>
            <person name="Maurais E.G."/>
            <person name="Iannazzi L.C."/>
        </authorList>
    </citation>
    <scope>NUCLEOTIDE SEQUENCE [LARGE SCALE GENOMIC DNA]</scope>
    <source>
        <strain evidence="12 13">ATCC BAA-2444</strain>
    </source>
</reference>
<dbReference type="PROSITE" id="PS50110">
    <property type="entry name" value="RESPONSE_REGULATORY"/>
    <property type="match status" value="1"/>
</dbReference>
<dbReference type="GO" id="GO:0000155">
    <property type="term" value="F:phosphorelay sensor kinase activity"/>
    <property type="evidence" value="ECO:0007669"/>
    <property type="project" value="InterPro"/>
</dbReference>
<keyword evidence="6" id="KW-0902">Two-component regulatory system</keyword>
<feature type="modified residue" description="4-aspartylphosphate" evidence="7">
    <location>
        <position position="640"/>
    </location>
</feature>
<dbReference type="InterPro" id="IPR004358">
    <property type="entry name" value="Sig_transdc_His_kin-like_C"/>
</dbReference>
<dbReference type="Gene3D" id="3.30.565.10">
    <property type="entry name" value="Histidine kinase-like ATPase, C-terminal domain"/>
    <property type="match status" value="1"/>
</dbReference>
<feature type="coiled-coil region" evidence="8">
    <location>
        <begin position="202"/>
        <end position="236"/>
    </location>
</feature>
<keyword evidence="13" id="KW-1185">Reference proteome</keyword>
<dbReference type="InterPro" id="IPR001789">
    <property type="entry name" value="Sig_transdc_resp-reg_receiver"/>
</dbReference>
<evidence type="ECO:0000313" key="12">
    <source>
        <dbReference type="EMBL" id="TQE93034.1"/>
    </source>
</evidence>
<keyword evidence="9" id="KW-0472">Membrane</keyword>
<accession>A0A540V8D4</accession>
<evidence type="ECO:0000256" key="4">
    <source>
        <dbReference type="ARBA" id="ARBA00022679"/>
    </source>
</evidence>
<keyword evidence="9" id="KW-0812">Transmembrane</keyword>
<dbReference type="Gene3D" id="3.40.50.2300">
    <property type="match status" value="1"/>
</dbReference>
<dbReference type="CDD" id="cd16922">
    <property type="entry name" value="HATPase_EvgS-ArcB-TorS-like"/>
    <property type="match status" value="1"/>
</dbReference>
<dbReference type="InterPro" id="IPR003594">
    <property type="entry name" value="HATPase_dom"/>
</dbReference>
<feature type="transmembrane region" description="Helical" evidence="9">
    <location>
        <begin position="105"/>
        <end position="134"/>
    </location>
</feature>
<dbReference type="CDD" id="cd00082">
    <property type="entry name" value="HisKA"/>
    <property type="match status" value="1"/>
</dbReference>
<evidence type="ECO:0000259" key="10">
    <source>
        <dbReference type="PROSITE" id="PS50109"/>
    </source>
</evidence>
<feature type="transmembrane region" description="Helical" evidence="9">
    <location>
        <begin position="55"/>
        <end position="72"/>
    </location>
</feature>
<dbReference type="PROSITE" id="PS50109">
    <property type="entry name" value="HIS_KIN"/>
    <property type="match status" value="1"/>
</dbReference>
<feature type="transmembrane region" description="Helical" evidence="9">
    <location>
        <begin position="25"/>
        <end position="43"/>
    </location>
</feature>
<dbReference type="AlphaFoldDB" id="A0A540V8D4"/>
<evidence type="ECO:0000256" key="1">
    <source>
        <dbReference type="ARBA" id="ARBA00000085"/>
    </source>
</evidence>
<name>A0A540V8D4_9CHLR</name>
<dbReference type="PANTHER" id="PTHR43047:SF72">
    <property type="entry name" value="OSMOSENSING HISTIDINE PROTEIN KINASE SLN1"/>
    <property type="match status" value="1"/>
</dbReference>
<dbReference type="Pfam" id="PF00512">
    <property type="entry name" value="HisKA"/>
    <property type="match status" value="1"/>
</dbReference>
<proteinExistence type="predicted"/>
<dbReference type="GO" id="GO:0009927">
    <property type="term" value="F:histidine phosphotransfer kinase activity"/>
    <property type="evidence" value="ECO:0007669"/>
    <property type="project" value="TreeGrafter"/>
</dbReference>
<dbReference type="PRINTS" id="PR00344">
    <property type="entry name" value="BCTRLSENSOR"/>
</dbReference>
<evidence type="ECO:0000313" key="13">
    <source>
        <dbReference type="Proteomes" id="UP000317371"/>
    </source>
</evidence>
<feature type="transmembrane region" description="Helical" evidence="9">
    <location>
        <begin position="79"/>
        <end position="99"/>
    </location>
</feature>
<comment type="catalytic activity">
    <reaction evidence="1">
        <text>ATP + protein L-histidine = ADP + protein N-phospho-L-histidine.</text>
        <dbReference type="EC" id="2.7.13.3"/>
    </reaction>
</comment>
<dbReference type="PANTHER" id="PTHR43047">
    <property type="entry name" value="TWO-COMPONENT HISTIDINE PROTEIN KINASE"/>
    <property type="match status" value="1"/>
</dbReference>
<keyword evidence="5" id="KW-0418">Kinase</keyword>
<feature type="domain" description="Response regulatory" evidence="11">
    <location>
        <begin position="589"/>
        <end position="702"/>
    </location>
</feature>
<dbReference type="OrthoDB" id="9809348at2"/>
<evidence type="ECO:0000256" key="8">
    <source>
        <dbReference type="SAM" id="Coils"/>
    </source>
</evidence>
<keyword evidence="8" id="KW-0175">Coiled coil</keyword>
<dbReference type="InterPro" id="IPR011006">
    <property type="entry name" value="CheY-like_superfamily"/>
</dbReference>
<dbReference type="SMART" id="SM00387">
    <property type="entry name" value="HATPase_c"/>
    <property type="match status" value="1"/>
</dbReference>
<comment type="caution">
    <text evidence="12">The sequence shown here is derived from an EMBL/GenBank/DDBJ whole genome shotgun (WGS) entry which is preliminary data.</text>
</comment>
<dbReference type="FunFam" id="3.30.565.10:FF:000006">
    <property type="entry name" value="Sensor histidine kinase WalK"/>
    <property type="match status" value="1"/>
</dbReference>
<feature type="transmembrane region" description="Helical" evidence="9">
    <location>
        <begin position="146"/>
        <end position="175"/>
    </location>
</feature>
<dbReference type="Proteomes" id="UP000317371">
    <property type="component" value="Unassembled WGS sequence"/>
</dbReference>
<evidence type="ECO:0000256" key="3">
    <source>
        <dbReference type="ARBA" id="ARBA00022553"/>
    </source>
</evidence>
<dbReference type="InParanoid" id="A0A540V8D4"/>
<dbReference type="GO" id="GO:0005886">
    <property type="term" value="C:plasma membrane"/>
    <property type="evidence" value="ECO:0007669"/>
    <property type="project" value="TreeGrafter"/>
</dbReference>
<dbReference type="Pfam" id="PF00072">
    <property type="entry name" value="Response_reg"/>
    <property type="match status" value="1"/>
</dbReference>
<dbReference type="Pfam" id="PF02518">
    <property type="entry name" value="HATPase_c"/>
    <property type="match status" value="1"/>
</dbReference>
<feature type="domain" description="Histidine kinase" evidence="10">
    <location>
        <begin position="236"/>
        <end position="458"/>
    </location>
</feature>
<dbReference type="EMBL" id="VIGC01000056">
    <property type="protein sequence ID" value="TQE93034.1"/>
    <property type="molecule type" value="Genomic_DNA"/>
</dbReference>
<evidence type="ECO:0000256" key="2">
    <source>
        <dbReference type="ARBA" id="ARBA00012438"/>
    </source>
</evidence>
<organism evidence="12 13">
    <name type="scientific">Litorilinea aerophila</name>
    <dbReference type="NCBI Taxonomy" id="1204385"/>
    <lineage>
        <taxon>Bacteria</taxon>
        <taxon>Bacillati</taxon>
        <taxon>Chloroflexota</taxon>
        <taxon>Caldilineae</taxon>
        <taxon>Caldilineales</taxon>
        <taxon>Caldilineaceae</taxon>
        <taxon>Litorilinea</taxon>
    </lineage>
</organism>